<evidence type="ECO:0008006" key="4">
    <source>
        <dbReference type="Google" id="ProtNLM"/>
    </source>
</evidence>
<evidence type="ECO:0000256" key="1">
    <source>
        <dbReference type="ARBA" id="ARBA00009199"/>
    </source>
</evidence>
<dbReference type="RefSeq" id="XP_070866647.1">
    <property type="nucleotide sequence ID" value="XM_071011770.1"/>
</dbReference>
<accession>A0ABR4DC55</accession>
<dbReference type="PANTHER" id="PTHR46072:SF8">
    <property type="entry name" value="AMIDASE DOMAIN-CONTAINING PROTEIN"/>
    <property type="match status" value="1"/>
</dbReference>
<protein>
    <recommendedName>
        <fullName evidence="4">Amidase domain-containing protein</fullName>
    </recommendedName>
</protein>
<name>A0ABR4DC55_9PEZI</name>
<dbReference type="Gene3D" id="3.90.1300.10">
    <property type="entry name" value="Amidase signature (AS) domain"/>
    <property type="match status" value="1"/>
</dbReference>
<dbReference type="EMBL" id="JAZGUE010000004">
    <property type="protein sequence ID" value="KAL2267920.1"/>
    <property type="molecule type" value="Genomic_DNA"/>
</dbReference>
<reference evidence="2 3" key="1">
    <citation type="journal article" date="2024" name="Commun. Biol.">
        <title>Comparative genomic analysis of thermophilic fungi reveals convergent evolutionary adaptations and gene losses.</title>
        <authorList>
            <person name="Steindorff A.S."/>
            <person name="Aguilar-Pontes M.V."/>
            <person name="Robinson A.J."/>
            <person name="Andreopoulos B."/>
            <person name="LaButti K."/>
            <person name="Kuo A."/>
            <person name="Mondo S."/>
            <person name="Riley R."/>
            <person name="Otillar R."/>
            <person name="Haridas S."/>
            <person name="Lipzen A."/>
            <person name="Grimwood J."/>
            <person name="Schmutz J."/>
            <person name="Clum A."/>
            <person name="Reid I.D."/>
            <person name="Moisan M.C."/>
            <person name="Butler G."/>
            <person name="Nguyen T.T.M."/>
            <person name="Dewar K."/>
            <person name="Conant G."/>
            <person name="Drula E."/>
            <person name="Henrissat B."/>
            <person name="Hansel C."/>
            <person name="Singer S."/>
            <person name="Hutchinson M.I."/>
            <person name="de Vries R.P."/>
            <person name="Natvig D.O."/>
            <person name="Powell A.J."/>
            <person name="Tsang A."/>
            <person name="Grigoriev I.V."/>
        </authorList>
    </citation>
    <scope>NUCLEOTIDE SEQUENCE [LARGE SCALE GENOMIC DNA]</scope>
    <source>
        <strain evidence="2 3">ATCC 22073</strain>
    </source>
</reference>
<evidence type="ECO:0000313" key="3">
    <source>
        <dbReference type="Proteomes" id="UP001600064"/>
    </source>
</evidence>
<dbReference type="PANTHER" id="PTHR46072">
    <property type="entry name" value="AMIDASE-RELATED-RELATED"/>
    <property type="match status" value="1"/>
</dbReference>
<gene>
    <name evidence="2" type="ORF">VTJ83DRAFT_5197</name>
</gene>
<dbReference type="InterPro" id="IPR036928">
    <property type="entry name" value="AS_sf"/>
</dbReference>
<sequence length="79" mass="8618">MSGIEVAGIVLAVFPLDAVDPTYQPLNDLDKKNWDAYDPEVYHGAPVGVQLVARKFEEEKILAIAEIVTAALETMRSSS</sequence>
<comment type="similarity">
    <text evidence="1">Belongs to the amidase family.</text>
</comment>
<organism evidence="2 3">
    <name type="scientific">Remersonia thermophila</name>
    <dbReference type="NCBI Taxonomy" id="72144"/>
    <lineage>
        <taxon>Eukaryota</taxon>
        <taxon>Fungi</taxon>
        <taxon>Dikarya</taxon>
        <taxon>Ascomycota</taxon>
        <taxon>Pezizomycotina</taxon>
        <taxon>Sordariomycetes</taxon>
        <taxon>Sordariomycetidae</taxon>
        <taxon>Sordariales</taxon>
        <taxon>Sordariales incertae sedis</taxon>
        <taxon>Remersonia</taxon>
    </lineage>
</organism>
<comment type="caution">
    <text evidence="2">The sequence shown here is derived from an EMBL/GenBank/DDBJ whole genome shotgun (WGS) entry which is preliminary data.</text>
</comment>
<dbReference type="GeneID" id="98126414"/>
<dbReference type="Proteomes" id="UP001600064">
    <property type="component" value="Unassembled WGS sequence"/>
</dbReference>
<dbReference type="SUPFAM" id="SSF75304">
    <property type="entry name" value="Amidase signature (AS) enzymes"/>
    <property type="match status" value="1"/>
</dbReference>
<evidence type="ECO:0000313" key="2">
    <source>
        <dbReference type="EMBL" id="KAL2267920.1"/>
    </source>
</evidence>
<proteinExistence type="inferred from homology"/>
<keyword evidence="3" id="KW-1185">Reference proteome</keyword>